<accession>A0AAW1XJM3</accession>
<dbReference type="GO" id="GO:0005737">
    <property type="term" value="C:cytoplasm"/>
    <property type="evidence" value="ECO:0007669"/>
    <property type="project" value="TreeGrafter"/>
</dbReference>
<comment type="caution">
    <text evidence="5">The sequence shown here is derived from an EMBL/GenBank/DDBJ whole genome shotgun (WGS) entry which is preliminary data.</text>
</comment>
<protein>
    <recommendedName>
        <fullName evidence="7">Proteasome endopeptidase complex</fullName>
    </recommendedName>
</protein>
<keyword evidence="6" id="KW-1185">Reference proteome</keyword>
<dbReference type="GO" id="GO:0005839">
    <property type="term" value="C:proteasome core complex"/>
    <property type="evidence" value="ECO:0007669"/>
    <property type="project" value="InterPro"/>
</dbReference>
<proteinExistence type="predicted"/>
<evidence type="ECO:0000256" key="3">
    <source>
        <dbReference type="ARBA" id="ARBA00022801"/>
    </source>
</evidence>
<name>A0AAW1XJM3_RUBAR</name>
<dbReference type="SUPFAM" id="SSF56235">
    <property type="entry name" value="N-terminal nucleophile aminohydrolases (Ntn hydrolases)"/>
    <property type="match status" value="1"/>
</dbReference>
<sequence>MSGILESGQIAQPAMPRREDFSEDDAYGTTIVIVRKGTVIIGMDSRSREHRSGRIVKEDNIKLSQITSTVYGTFSGRAKAGRKLFEAMGKWDTERKENGTATTLKELADYGWELIQEGDGDNSYIIVGIENKEPKAYGIRKYPKSIRLTKGYAYGSGTTFAMELMKRKFKDDMSDRYAMDLAEEILLYAALQDKGTGGDLHGNLFITFYLIKS</sequence>
<keyword evidence="2" id="KW-0645">Protease</keyword>
<dbReference type="InterPro" id="IPR023333">
    <property type="entry name" value="Proteasome_suB-type"/>
</dbReference>
<evidence type="ECO:0000256" key="2">
    <source>
        <dbReference type="ARBA" id="ARBA00022670"/>
    </source>
</evidence>
<dbReference type="EMBL" id="JBEDUW010000003">
    <property type="protein sequence ID" value="KAK9935957.1"/>
    <property type="molecule type" value="Genomic_DNA"/>
</dbReference>
<reference evidence="5 6" key="1">
    <citation type="journal article" date="2023" name="G3 (Bethesda)">
        <title>A chromosome-length genome assembly and annotation of blackberry (Rubus argutus, cv. 'Hillquist').</title>
        <authorList>
            <person name="Bruna T."/>
            <person name="Aryal R."/>
            <person name="Dudchenko O."/>
            <person name="Sargent D.J."/>
            <person name="Mead D."/>
            <person name="Buti M."/>
            <person name="Cavallini A."/>
            <person name="Hytonen T."/>
            <person name="Andres J."/>
            <person name="Pham M."/>
            <person name="Weisz D."/>
            <person name="Mascagni F."/>
            <person name="Usai G."/>
            <person name="Natali L."/>
            <person name="Bassil N."/>
            <person name="Fernandez G.E."/>
            <person name="Lomsadze A."/>
            <person name="Armour M."/>
            <person name="Olukolu B."/>
            <person name="Poorten T."/>
            <person name="Britton C."/>
            <person name="Davik J."/>
            <person name="Ashrafi H."/>
            <person name="Aiden E.L."/>
            <person name="Borodovsky M."/>
            <person name="Worthington M."/>
        </authorList>
    </citation>
    <scope>NUCLEOTIDE SEQUENCE [LARGE SCALE GENOMIC DNA]</scope>
    <source>
        <strain evidence="5">PI 553951</strain>
    </source>
</reference>
<evidence type="ECO:0000256" key="1">
    <source>
        <dbReference type="ARBA" id="ARBA00022490"/>
    </source>
</evidence>
<dbReference type="PANTHER" id="PTHR32194">
    <property type="entry name" value="METALLOPROTEASE TLDD"/>
    <property type="match status" value="1"/>
</dbReference>
<dbReference type="InterPro" id="IPR001353">
    <property type="entry name" value="Proteasome_sua/b"/>
</dbReference>
<dbReference type="InterPro" id="IPR029055">
    <property type="entry name" value="Ntn_hydrolases_N"/>
</dbReference>
<feature type="region of interest" description="Disordered" evidence="4">
    <location>
        <begin position="1"/>
        <end position="21"/>
    </location>
</feature>
<dbReference type="Proteomes" id="UP001457282">
    <property type="component" value="Unassembled WGS sequence"/>
</dbReference>
<dbReference type="Pfam" id="PF00227">
    <property type="entry name" value="Proteasome"/>
    <property type="match status" value="1"/>
</dbReference>
<evidence type="ECO:0000256" key="4">
    <source>
        <dbReference type="SAM" id="MobiDB-lite"/>
    </source>
</evidence>
<dbReference type="CDD" id="cd01901">
    <property type="entry name" value="Ntn_hydrolase"/>
    <property type="match status" value="1"/>
</dbReference>
<gene>
    <name evidence="5" type="ORF">M0R45_012827</name>
</gene>
<organism evidence="5 6">
    <name type="scientific">Rubus argutus</name>
    <name type="common">Southern blackberry</name>
    <dbReference type="NCBI Taxonomy" id="59490"/>
    <lineage>
        <taxon>Eukaryota</taxon>
        <taxon>Viridiplantae</taxon>
        <taxon>Streptophyta</taxon>
        <taxon>Embryophyta</taxon>
        <taxon>Tracheophyta</taxon>
        <taxon>Spermatophyta</taxon>
        <taxon>Magnoliopsida</taxon>
        <taxon>eudicotyledons</taxon>
        <taxon>Gunneridae</taxon>
        <taxon>Pentapetalae</taxon>
        <taxon>rosids</taxon>
        <taxon>fabids</taxon>
        <taxon>Rosales</taxon>
        <taxon>Rosaceae</taxon>
        <taxon>Rosoideae</taxon>
        <taxon>Rosoideae incertae sedis</taxon>
        <taxon>Rubus</taxon>
    </lineage>
</organism>
<dbReference type="GO" id="GO:0008233">
    <property type="term" value="F:peptidase activity"/>
    <property type="evidence" value="ECO:0007669"/>
    <property type="project" value="UniProtKB-KW"/>
</dbReference>
<dbReference type="PANTHER" id="PTHR32194:SF0">
    <property type="entry name" value="ATP-DEPENDENT PROTEASE SUBUNIT HSLV"/>
    <property type="match status" value="1"/>
</dbReference>
<evidence type="ECO:0000313" key="6">
    <source>
        <dbReference type="Proteomes" id="UP001457282"/>
    </source>
</evidence>
<dbReference type="AlphaFoldDB" id="A0AAW1XJM3"/>
<dbReference type="GO" id="GO:0051603">
    <property type="term" value="P:proteolysis involved in protein catabolic process"/>
    <property type="evidence" value="ECO:0007669"/>
    <property type="project" value="InterPro"/>
</dbReference>
<dbReference type="Gene3D" id="3.60.20.10">
    <property type="entry name" value="Glutamine Phosphoribosylpyrophosphate, subunit 1, domain 1"/>
    <property type="match status" value="1"/>
</dbReference>
<evidence type="ECO:0000313" key="5">
    <source>
        <dbReference type="EMBL" id="KAK9935957.1"/>
    </source>
</evidence>
<evidence type="ECO:0008006" key="7">
    <source>
        <dbReference type="Google" id="ProtNLM"/>
    </source>
</evidence>
<keyword evidence="1" id="KW-0963">Cytoplasm</keyword>
<keyword evidence="3" id="KW-0378">Hydrolase</keyword>